<dbReference type="STRING" id="1121883.SAMN02745226_00488"/>
<reference evidence="3" key="1">
    <citation type="submission" date="2016-12" db="EMBL/GenBank/DDBJ databases">
        <authorList>
            <person name="Varghese N."/>
            <person name="Submissions S."/>
        </authorList>
    </citation>
    <scope>NUCLEOTIDE SEQUENCE [LARGE SCALE GENOMIC DNA]</scope>
    <source>
        <strain evidence="3">DSM 13020</strain>
    </source>
</reference>
<organism evidence="2 3">
    <name type="scientific">Fervidobacterium gondwanense DSM 13020</name>
    <dbReference type="NCBI Taxonomy" id="1121883"/>
    <lineage>
        <taxon>Bacteria</taxon>
        <taxon>Thermotogati</taxon>
        <taxon>Thermotogota</taxon>
        <taxon>Thermotogae</taxon>
        <taxon>Thermotogales</taxon>
        <taxon>Fervidobacteriaceae</taxon>
        <taxon>Fervidobacterium</taxon>
    </lineage>
</organism>
<dbReference type="RefSeq" id="WP_072757990.1">
    <property type="nucleotide sequence ID" value="NZ_FRDJ01000002.1"/>
</dbReference>
<sequence>MTLEEYINANLMNAVLRGFTKDGEITVRLKGIKGRVFVITFVTILSIPELLRVDVPIEGFVITFVGKLKSINEGLYEYEALDKVGILQRRTKPRYAAFEECSIYGFDTVIIDVSENGCQVISEFKPKLKEKIEMKLERINSSIVEGTVMWVVEEEECYRYGIFIEDIKPEWKELVENYKQIGEGL</sequence>
<accession>A0A1M7S4T1</accession>
<dbReference type="GO" id="GO:0035438">
    <property type="term" value="F:cyclic-di-GMP binding"/>
    <property type="evidence" value="ECO:0007669"/>
    <property type="project" value="InterPro"/>
</dbReference>
<keyword evidence="3" id="KW-1185">Reference proteome</keyword>
<dbReference type="EMBL" id="FRDJ01000002">
    <property type="protein sequence ID" value="SHN53476.1"/>
    <property type="molecule type" value="Genomic_DNA"/>
</dbReference>
<dbReference type="AlphaFoldDB" id="A0A1M7S4T1"/>
<dbReference type="Gene3D" id="2.40.10.220">
    <property type="entry name" value="predicted glycosyltransferase like domains"/>
    <property type="match status" value="1"/>
</dbReference>
<dbReference type="SUPFAM" id="SSF141371">
    <property type="entry name" value="PilZ domain-like"/>
    <property type="match status" value="1"/>
</dbReference>
<name>A0A1M7S4T1_FERGO</name>
<gene>
    <name evidence="2" type="ORF">SAMN02745226_00488</name>
</gene>
<feature type="domain" description="PilZ" evidence="1">
    <location>
        <begin position="90"/>
        <end position="177"/>
    </location>
</feature>
<dbReference type="OrthoDB" id="44732at2"/>
<proteinExistence type="predicted"/>
<evidence type="ECO:0000259" key="1">
    <source>
        <dbReference type="Pfam" id="PF07238"/>
    </source>
</evidence>
<evidence type="ECO:0000313" key="3">
    <source>
        <dbReference type="Proteomes" id="UP000184207"/>
    </source>
</evidence>
<evidence type="ECO:0000313" key="2">
    <source>
        <dbReference type="EMBL" id="SHN53476.1"/>
    </source>
</evidence>
<dbReference type="Proteomes" id="UP000184207">
    <property type="component" value="Unassembled WGS sequence"/>
</dbReference>
<dbReference type="InterPro" id="IPR009875">
    <property type="entry name" value="PilZ_domain"/>
</dbReference>
<dbReference type="Pfam" id="PF07238">
    <property type="entry name" value="PilZ"/>
    <property type="match status" value="1"/>
</dbReference>
<protein>
    <submittedName>
        <fullName evidence="2">PilZ domain-containing protein</fullName>
    </submittedName>
</protein>